<name>A0A2M8GNY2_9BACT</name>
<dbReference type="AlphaFoldDB" id="A0A2M8GNY2"/>
<evidence type="ECO:0000259" key="2">
    <source>
        <dbReference type="PROSITE" id="PS50943"/>
    </source>
</evidence>
<reference evidence="4" key="1">
    <citation type="submission" date="2017-09" db="EMBL/GenBank/DDBJ databases">
        <title>Depth-based differentiation of microbial function through sediment-hosted aquifers and enrichment of novel symbionts in the deep terrestrial subsurface.</title>
        <authorList>
            <person name="Probst A.J."/>
            <person name="Ladd B."/>
            <person name="Jarett J.K."/>
            <person name="Geller-Mcgrath D.E."/>
            <person name="Sieber C.M.K."/>
            <person name="Emerson J.B."/>
            <person name="Anantharaman K."/>
            <person name="Thomas B.C."/>
            <person name="Malmstrom R."/>
            <person name="Stieglmeier M."/>
            <person name="Klingl A."/>
            <person name="Woyke T."/>
            <person name="Ryan C.M."/>
            <person name="Banfield J.F."/>
        </authorList>
    </citation>
    <scope>NUCLEOTIDE SEQUENCE [LARGE SCALE GENOMIC DNA]</scope>
</reference>
<proteinExistence type="predicted"/>
<dbReference type="EMBL" id="PFQK01000015">
    <property type="protein sequence ID" value="PJC82228.1"/>
    <property type="molecule type" value="Genomic_DNA"/>
</dbReference>
<dbReference type="GO" id="GO:0003700">
    <property type="term" value="F:DNA-binding transcription factor activity"/>
    <property type="evidence" value="ECO:0007669"/>
    <property type="project" value="TreeGrafter"/>
</dbReference>
<organism evidence="3 4">
    <name type="scientific">Candidatus Roizmanbacteria bacterium CG_4_8_14_3_um_filter_36_10</name>
    <dbReference type="NCBI Taxonomy" id="1974834"/>
    <lineage>
        <taxon>Bacteria</taxon>
        <taxon>Candidatus Roizmaniibacteriota</taxon>
    </lineage>
</organism>
<dbReference type="PANTHER" id="PTHR46797:SF1">
    <property type="entry name" value="METHYLPHOSPHONATE SYNTHASE"/>
    <property type="match status" value="1"/>
</dbReference>
<feature type="domain" description="HTH cro/C1-type" evidence="2">
    <location>
        <begin position="40"/>
        <end position="94"/>
    </location>
</feature>
<evidence type="ECO:0000256" key="1">
    <source>
        <dbReference type="ARBA" id="ARBA00023125"/>
    </source>
</evidence>
<dbReference type="PROSITE" id="PS50943">
    <property type="entry name" value="HTH_CROC1"/>
    <property type="match status" value="1"/>
</dbReference>
<dbReference type="GO" id="GO:0005829">
    <property type="term" value="C:cytosol"/>
    <property type="evidence" value="ECO:0007669"/>
    <property type="project" value="TreeGrafter"/>
</dbReference>
<dbReference type="InterPro" id="IPR001387">
    <property type="entry name" value="Cro/C1-type_HTH"/>
</dbReference>
<accession>A0A2M8GNY2</accession>
<evidence type="ECO:0000313" key="4">
    <source>
        <dbReference type="Proteomes" id="UP000229370"/>
    </source>
</evidence>
<dbReference type="InterPro" id="IPR010982">
    <property type="entry name" value="Lambda_DNA-bd_dom_sf"/>
</dbReference>
<dbReference type="Gene3D" id="1.10.260.40">
    <property type="entry name" value="lambda repressor-like DNA-binding domains"/>
    <property type="match status" value="1"/>
</dbReference>
<evidence type="ECO:0000313" key="3">
    <source>
        <dbReference type="EMBL" id="PJC82228.1"/>
    </source>
</evidence>
<dbReference type="InterPro" id="IPR050807">
    <property type="entry name" value="TransReg_Diox_bact_type"/>
</dbReference>
<comment type="caution">
    <text evidence="3">The sequence shown here is derived from an EMBL/GenBank/DDBJ whole genome shotgun (WGS) entry which is preliminary data.</text>
</comment>
<dbReference type="Proteomes" id="UP000229370">
    <property type="component" value="Unassembled WGS sequence"/>
</dbReference>
<dbReference type="CDD" id="cd00093">
    <property type="entry name" value="HTH_XRE"/>
    <property type="match status" value="1"/>
</dbReference>
<protein>
    <submittedName>
        <fullName evidence="3">Transcriptional regulator</fullName>
    </submittedName>
</protein>
<dbReference type="SMART" id="SM00530">
    <property type="entry name" value="HTH_XRE"/>
    <property type="match status" value="1"/>
</dbReference>
<dbReference type="PANTHER" id="PTHR46797">
    <property type="entry name" value="HTH-TYPE TRANSCRIPTIONAL REGULATOR"/>
    <property type="match status" value="1"/>
</dbReference>
<dbReference type="SUPFAM" id="SSF47413">
    <property type="entry name" value="lambda repressor-like DNA-binding domains"/>
    <property type="match status" value="1"/>
</dbReference>
<sequence>MRKIQSLTDWNEVEANLLKDPEVKALYDASETEYQIARSLIEMRLKRKMSQKQLAERIGTKQPVISRIESMTAHPTVSLLQKISNALNAELRISFRAK</sequence>
<dbReference type="Pfam" id="PF01381">
    <property type="entry name" value="HTH_3"/>
    <property type="match status" value="1"/>
</dbReference>
<dbReference type="GO" id="GO:0003677">
    <property type="term" value="F:DNA binding"/>
    <property type="evidence" value="ECO:0007669"/>
    <property type="project" value="UniProtKB-KW"/>
</dbReference>
<gene>
    <name evidence="3" type="ORF">CO007_00570</name>
</gene>
<keyword evidence="1" id="KW-0238">DNA-binding</keyword>